<proteinExistence type="predicted"/>
<keyword evidence="1" id="KW-0812">Transmembrane</keyword>
<reference evidence="2" key="1">
    <citation type="submission" date="2023-03" db="EMBL/GenBank/DDBJ databases">
        <title>Massive genome expansion in bonnet fungi (Mycena s.s.) driven by repeated elements and novel gene families across ecological guilds.</title>
        <authorList>
            <consortium name="Lawrence Berkeley National Laboratory"/>
            <person name="Harder C.B."/>
            <person name="Miyauchi S."/>
            <person name="Viragh M."/>
            <person name="Kuo A."/>
            <person name="Thoen E."/>
            <person name="Andreopoulos B."/>
            <person name="Lu D."/>
            <person name="Skrede I."/>
            <person name="Drula E."/>
            <person name="Henrissat B."/>
            <person name="Morin E."/>
            <person name="Kohler A."/>
            <person name="Barry K."/>
            <person name="LaButti K."/>
            <person name="Morin E."/>
            <person name="Salamov A."/>
            <person name="Lipzen A."/>
            <person name="Mereny Z."/>
            <person name="Hegedus B."/>
            <person name="Baldrian P."/>
            <person name="Stursova M."/>
            <person name="Weitz H."/>
            <person name="Taylor A."/>
            <person name="Grigoriev I.V."/>
            <person name="Nagy L.G."/>
            <person name="Martin F."/>
            <person name="Kauserud H."/>
        </authorList>
    </citation>
    <scope>NUCLEOTIDE SEQUENCE</scope>
    <source>
        <strain evidence="2">9284</strain>
    </source>
</reference>
<keyword evidence="1" id="KW-1133">Transmembrane helix</keyword>
<organism evidence="2 3">
    <name type="scientific">Roridomyces roridus</name>
    <dbReference type="NCBI Taxonomy" id="1738132"/>
    <lineage>
        <taxon>Eukaryota</taxon>
        <taxon>Fungi</taxon>
        <taxon>Dikarya</taxon>
        <taxon>Basidiomycota</taxon>
        <taxon>Agaricomycotina</taxon>
        <taxon>Agaricomycetes</taxon>
        <taxon>Agaricomycetidae</taxon>
        <taxon>Agaricales</taxon>
        <taxon>Marasmiineae</taxon>
        <taxon>Mycenaceae</taxon>
        <taxon>Roridomyces</taxon>
    </lineage>
</organism>
<keyword evidence="3" id="KW-1185">Reference proteome</keyword>
<evidence type="ECO:0000313" key="2">
    <source>
        <dbReference type="EMBL" id="KAJ7625854.1"/>
    </source>
</evidence>
<sequence length="174" mass="19260">MAHENLADVTETVVRTLTVTATPEIPTHTLGRPWTTAAPLIHTNRQPYYTEVLVQYPLQPRPQVWRPCPDMRGRTVGSFFGGLGVGLLICAVIALVLGRKIHRLRKILRRAESGLYAIPVDVEAKANEEPMLSATAQIENEPLLADGRTLVDVEEAPVSGARLLWLSMMFTDKP</sequence>
<evidence type="ECO:0000313" key="3">
    <source>
        <dbReference type="Proteomes" id="UP001221142"/>
    </source>
</evidence>
<dbReference type="Proteomes" id="UP001221142">
    <property type="component" value="Unassembled WGS sequence"/>
</dbReference>
<dbReference type="EMBL" id="JARKIF010000012">
    <property type="protein sequence ID" value="KAJ7625854.1"/>
    <property type="molecule type" value="Genomic_DNA"/>
</dbReference>
<keyword evidence="1" id="KW-0472">Membrane</keyword>
<gene>
    <name evidence="2" type="ORF">FB45DRAFT_868993</name>
</gene>
<feature type="transmembrane region" description="Helical" evidence="1">
    <location>
        <begin position="79"/>
        <end position="98"/>
    </location>
</feature>
<accession>A0AAD7BNP3</accession>
<evidence type="ECO:0000256" key="1">
    <source>
        <dbReference type="SAM" id="Phobius"/>
    </source>
</evidence>
<dbReference type="AlphaFoldDB" id="A0AAD7BNP3"/>
<protein>
    <submittedName>
        <fullName evidence="2">Uncharacterized protein</fullName>
    </submittedName>
</protein>
<comment type="caution">
    <text evidence="2">The sequence shown here is derived from an EMBL/GenBank/DDBJ whole genome shotgun (WGS) entry which is preliminary data.</text>
</comment>
<name>A0AAD7BNP3_9AGAR</name>